<protein>
    <recommendedName>
        <fullName evidence="15">P-loop containing nucleoside triphosphate hydrolase protein</fullName>
    </recommendedName>
</protein>
<dbReference type="PROSITE" id="PS50893">
    <property type="entry name" value="ABC_TRANSPORTER_2"/>
    <property type="match status" value="1"/>
</dbReference>
<evidence type="ECO:0000256" key="2">
    <source>
        <dbReference type="ARBA" id="ARBA00022448"/>
    </source>
</evidence>
<dbReference type="InterPro" id="IPR003593">
    <property type="entry name" value="AAA+_ATPase"/>
</dbReference>
<feature type="transmembrane region" description="Helical" evidence="10">
    <location>
        <begin position="357"/>
        <end position="376"/>
    </location>
</feature>
<dbReference type="GO" id="GO:0005524">
    <property type="term" value="F:ATP binding"/>
    <property type="evidence" value="ECO:0007669"/>
    <property type="project" value="UniProtKB-KW"/>
</dbReference>
<dbReference type="GO" id="GO:0016887">
    <property type="term" value="F:ATP hydrolysis activity"/>
    <property type="evidence" value="ECO:0007669"/>
    <property type="project" value="InterPro"/>
</dbReference>
<dbReference type="Gene3D" id="1.20.1560.10">
    <property type="entry name" value="ABC transporter type 1, transmembrane domain"/>
    <property type="match status" value="1"/>
</dbReference>
<dbReference type="CDD" id="cd03244">
    <property type="entry name" value="ABCC_MRP_domain2"/>
    <property type="match status" value="1"/>
</dbReference>
<evidence type="ECO:0000256" key="7">
    <source>
        <dbReference type="ARBA" id="ARBA00022989"/>
    </source>
</evidence>
<dbReference type="Gene3D" id="3.40.50.300">
    <property type="entry name" value="P-loop containing nucleotide triphosphate hydrolases"/>
    <property type="match status" value="1"/>
</dbReference>
<feature type="region of interest" description="Disordered" evidence="9">
    <location>
        <begin position="39"/>
        <end position="79"/>
    </location>
</feature>
<dbReference type="SUPFAM" id="SSF90123">
    <property type="entry name" value="ABC transporter transmembrane region"/>
    <property type="match status" value="1"/>
</dbReference>
<sequence length="703" mass="78104">MADLVVVMDKDGMGEGRIVQLGTYDSLRKQDGHLRSLINEFGNSQPTGPSRTLSPPKSEATNKTPSSTPNTNDSSLEEERETGTIPWSVYRIYVCAIGNPLWTIMFCLMLAFTQIATVANTLFLGFWSAGDWGLSQGVYMGIYAGLGVAIGLFTFGASYIMFLAGLRASYALFSKAWEHVMRSPTRWHDQTASGRIINRLSRDIEMLDDRMAFAWETLLVNGLSAIGTFCLILYTYPWLGLSFIPLCIFYYTCGSYYRQISREVKRIDSIARSQIYSSFGEQLTGLPVIRAFGKQSTFEGRLQNAINVEGRAYILTLVIQGWLGVRLDLSSNVLVLLIAIVGTVLRDSVDPSKFGIVFSYTLAAASVFSNLVSLYAQVELEMNNAERIIHYTCLPLEPPRTLSTDPPLSSWPSRGSVSFHNVSLRYTRTSPYVLKELDFTIEGGEKVGVIGRTGAGKSSLISAIMRMVDDLEGEVSVDGVDLGKVGLDTVRSRIGTLPQDAFLFEGTIRDNLDPLSDHSDAHLNSLLSLIHSDPLLPSVQSRSLREKFKLDSKVMNEGSNFSAGERQLVALIRALARNTKILLLDEATSSVDLGTDDLVQRIIQTHLKGVTLLSIAHRLQTVAYYDRILVLDVGRAVEFDTPIALFDKRDSIFRQLCDRTQLRRTDLLQLRHNALYAAQAARDRSSLFNHFTVADAWVSKERS</sequence>
<keyword evidence="2" id="KW-0813">Transport</keyword>
<dbReference type="PANTHER" id="PTHR24223">
    <property type="entry name" value="ATP-BINDING CASSETTE SUB-FAMILY C"/>
    <property type="match status" value="1"/>
</dbReference>
<keyword evidence="6" id="KW-0067">ATP-binding</keyword>
<comment type="caution">
    <text evidence="13">The sequence shown here is derived from an EMBL/GenBank/DDBJ whole genome shotgun (WGS) entry which is preliminary data.</text>
</comment>
<keyword evidence="5" id="KW-0547">Nucleotide-binding</keyword>
<feature type="compositionally biased region" description="Low complexity" evidence="9">
    <location>
        <begin position="61"/>
        <end position="74"/>
    </location>
</feature>
<feature type="transmembrane region" description="Helical" evidence="10">
    <location>
        <begin position="101"/>
        <end position="127"/>
    </location>
</feature>
<organism evidence="13 14">
    <name type="scientific">Kwoniella newhampshirensis</name>
    <dbReference type="NCBI Taxonomy" id="1651941"/>
    <lineage>
        <taxon>Eukaryota</taxon>
        <taxon>Fungi</taxon>
        <taxon>Dikarya</taxon>
        <taxon>Basidiomycota</taxon>
        <taxon>Agaricomycotina</taxon>
        <taxon>Tremellomycetes</taxon>
        <taxon>Tremellales</taxon>
        <taxon>Cryptococcaceae</taxon>
        <taxon>Kwoniella</taxon>
    </lineage>
</organism>
<keyword evidence="14" id="KW-1185">Reference proteome</keyword>
<evidence type="ECO:0000256" key="1">
    <source>
        <dbReference type="ARBA" id="ARBA00004141"/>
    </source>
</evidence>
<keyword evidence="7 10" id="KW-1133">Transmembrane helix</keyword>
<keyword evidence="8 10" id="KW-0472">Membrane</keyword>
<evidence type="ECO:0000256" key="4">
    <source>
        <dbReference type="ARBA" id="ARBA00022737"/>
    </source>
</evidence>
<keyword evidence="3 10" id="KW-0812">Transmembrane</keyword>
<dbReference type="GO" id="GO:0140359">
    <property type="term" value="F:ABC-type transporter activity"/>
    <property type="evidence" value="ECO:0007669"/>
    <property type="project" value="InterPro"/>
</dbReference>
<dbReference type="Pfam" id="PF00005">
    <property type="entry name" value="ABC_tran"/>
    <property type="match status" value="1"/>
</dbReference>
<dbReference type="PROSITE" id="PS50929">
    <property type="entry name" value="ABC_TM1F"/>
    <property type="match status" value="1"/>
</dbReference>
<dbReference type="FunFam" id="1.20.1560.10:FF:000013">
    <property type="entry name" value="ABC transporter C family member 2"/>
    <property type="match status" value="1"/>
</dbReference>
<dbReference type="Proteomes" id="UP001388673">
    <property type="component" value="Unassembled WGS sequence"/>
</dbReference>
<dbReference type="FunFam" id="3.40.50.300:FF:000838">
    <property type="entry name" value="ABC multidrug transporter (Eurofung)"/>
    <property type="match status" value="1"/>
</dbReference>
<dbReference type="InterPro" id="IPR036640">
    <property type="entry name" value="ABC1_TM_sf"/>
</dbReference>
<feature type="transmembrane region" description="Helical" evidence="10">
    <location>
        <begin position="329"/>
        <end position="345"/>
    </location>
</feature>
<evidence type="ECO:0000256" key="9">
    <source>
        <dbReference type="SAM" id="MobiDB-lite"/>
    </source>
</evidence>
<evidence type="ECO:0000256" key="8">
    <source>
        <dbReference type="ARBA" id="ARBA00023136"/>
    </source>
</evidence>
<evidence type="ECO:0000256" key="5">
    <source>
        <dbReference type="ARBA" id="ARBA00022741"/>
    </source>
</evidence>
<gene>
    <name evidence="13" type="ORF">IAR55_004267</name>
</gene>
<dbReference type="InterPro" id="IPR011527">
    <property type="entry name" value="ABC1_TM_dom"/>
</dbReference>
<evidence type="ECO:0000256" key="10">
    <source>
        <dbReference type="SAM" id="Phobius"/>
    </source>
</evidence>
<dbReference type="CDD" id="cd18606">
    <property type="entry name" value="ABC_6TM_YOR1_D2_like"/>
    <property type="match status" value="1"/>
</dbReference>
<dbReference type="KEGG" id="kne:92181525"/>
<dbReference type="InterPro" id="IPR017871">
    <property type="entry name" value="ABC_transporter-like_CS"/>
</dbReference>
<feature type="transmembrane region" description="Helical" evidence="10">
    <location>
        <begin position="212"/>
        <end position="234"/>
    </location>
</feature>
<evidence type="ECO:0000313" key="14">
    <source>
        <dbReference type="Proteomes" id="UP001388673"/>
    </source>
</evidence>
<reference evidence="13 14" key="1">
    <citation type="journal article" date="2024" name="bioRxiv">
        <title>Comparative genomics of Cryptococcus and Kwoniella reveals pathogenesis evolution and contrasting karyotype dynamics via intercentromeric recombination or chromosome fusion.</title>
        <authorList>
            <person name="Coelho M.A."/>
            <person name="David-Palma M."/>
            <person name="Shea T."/>
            <person name="Bowers K."/>
            <person name="McGinley-Smith S."/>
            <person name="Mohammad A.W."/>
            <person name="Gnirke A."/>
            <person name="Yurkov A.M."/>
            <person name="Nowrousian M."/>
            <person name="Sun S."/>
            <person name="Cuomo C.A."/>
            <person name="Heitman J."/>
        </authorList>
    </citation>
    <scope>NUCLEOTIDE SEQUENCE [LARGE SCALE GENOMIC DNA]</scope>
    <source>
        <strain evidence="13 14">CBS 13917</strain>
    </source>
</reference>
<feature type="transmembrane region" description="Helical" evidence="10">
    <location>
        <begin position="139"/>
        <end position="166"/>
    </location>
</feature>
<feature type="compositionally biased region" description="Polar residues" evidence="9">
    <location>
        <begin position="41"/>
        <end position="55"/>
    </location>
</feature>
<dbReference type="RefSeq" id="XP_066801780.1">
    <property type="nucleotide sequence ID" value="XM_066947366.1"/>
</dbReference>
<evidence type="ECO:0000256" key="6">
    <source>
        <dbReference type="ARBA" id="ARBA00022840"/>
    </source>
</evidence>
<proteinExistence type="predicted"/>
<dbReference type="PANTHER" id="PTHR24223:SF415">
    <property type="entry name" value="FI20190P1"/>
    <property type="match status" value="1"/>
</dbReference>
<evidence type="ECO:0008006" key="15">
    <source>
        <dbReference type="Google" id="ProtNLM"/>
    </source>
</evidence>
<feature type="transmembrane region" description="Helical" evidence="10">
    <location>
        <begin position="240"/>
        <end position="257"/>
    </location>
</feature>
<dbReference type="InterPro" id="IPR003439">
    <property type="entry name" value="ABC_transporter-like_ATP-bd"/>
</dbReference>
<name>A0AAW0YXE1_9TREE</name>
<comment type="subcellular location">
    <subcellularLocation>
        <location evidence="1">Membrane</location>
        <topology evidence="1">Multi-pass membrane protein</topology>
    </subcellularLocation>
</comment>
<dbReference type="Pfam" id="PF00664">
    <property type="entry name" value="ABC_membrane"/>
    <property type="match status" value="1"/>
</dbReference>
<evidence type="ECO:0000259" key="11">
    <source>
        <dbReference type="PROSITE" id="PS50893"/>
    </source>
</evidence>
<dbReference type="GO" id="GO:0016020">
    <property type="term" value="C:membrane"/>
    <property type="evidence" value="ECO:0007669"/>
    <property type="project" value="UniProtKB-SubCell"/>
</dbReference>
<keyword evidence="4" id="KW-0677">Repeat</keyword>
<dbReference type="SUPFAM" id="SSF52540">
    <property type="entry name" value="P-loop containing nucleoside triphosphate hydrolases"/>
    <property type="match status" value="1"/>
</dbReference>
<dbReference type="AlphaFoldDB" id="A0AAW0YXE1"/>
<feature type="domain" description="ABC transmembrane type-1" evidence="12">
    <location>
        <begin position="104"/>
        <end position="380"/>
    </location>
</feature>
<dbReference type="EMBL" id="JBCAWK010000008">
    <property type="protein sequence ID" value="KAK8850349.1"/>
    <property type="molecule type" value="Genomic_DNA"/>
</dbReference>
<evidence type="ECO:0000256" key="3">
    <source>
        <dbReference type="ARBA" id="ARBA00022692"/>
    </source>
</evidence>
<dbReference type="GeneID" id="92181525"/>
<evidence type="ECO:0000313" key="13">
    <source>
        <dbReference type="EMBL" id="KAK8850349.1"/>
    </source>
</evidence>
<accession>A0AAW0YXE1</accession>
<dbReference type="InterPro" id="IPR050173">
    <property type="entry name" value="ABC_transporter_C-like"/>
</dbReference>
<feature type="domain" description="ABC transporter" evidence="11">
    <location>
        <begin position="417"/>
        <end position="658"/>
    </location>
</feature>
<evidence type="ECO:0000259" key="12">
    <source>
        <dbReference type="PROSITE" id="PS50929"/>
    </source>
</evidence>
<dbReference type="SMART" id="SM00382">
    <property type="entry name" value="AAA"/>
    <property type="match status" value="1"/>
</dbReference>
<dbReference type="PROSITE" id="PS00211">
    <property type="entry name" value="ABC_TRANSPORTER_1"/>
    <property type="match status" value="1"/>
</dbReference>
<dbReference type="InterPro" id="IPR027417">
    <property type="entry name" value="P-loop_NTPase"/>
</dbReference>